<evidence type="ECO:0000313" key="1">
    <source>
        <dbReference type="EMBL" id="MFD1834639.1"/>
    </source>
</evidence>
<sequence length="317" mass="33004">MPAPHLVAAPAAPAPLPSTTAAIGSAAARALLTASGTRDLALWGSSSMSSERGDESTPLPIRIHEHLALTVAPGTVHAHGVGATWSQHAVLMRGLDTPQATPQGPPDATTGAVAVALDLDLPPHGRIRFPASVGDVPGQIDGSTGTWIFTPSDASATVTAGRLVSALAEQTAGARQVLWMGKNNILDTARVLEDTQRMWDAAPDPEQDTLVLGQWATEHDPRGSATAEALAAVNAEQASRYGDHFVDVQALLTSESGLSCAPLAPLQVLEQATTQDALAQGVVPPVLIAHDLIHLNGWGNLAVGWTLIRRMRELGWL</sequence>
<organism evidence="1 2">
    <name type="scientific">Brachybacterium rhamnosum</name>
    <dbReference type="NCBI Taxonomy" id="173361"/>
    <lineage>
        <taxon>Bacteria</taxon>
        <taxon>Bacillati</taxon>
        <taxon>Actinomycetota</taxon>
        <taxon>Actinomycetes</taxon>
        <taxon>Micrococcales</taxon>
        <taxon>Dermabacteraceae</taxon>
        <taxon>Brachybacterium</taxon>
    </lineage>
</organism>
<protein>
    <recommendedName>
        <fullName evidence="3">SGNH hydrolase-type esterase domain-containing protein</fullName>
    </recommendedName>
</protein>
<comment type="caution">
    <text evidence="1">The sequence shown here is derived from an EMBL/GenBank/DDBJ whole genome shotgun (WGS) entry which is preliminary data.</text>
</comment>
<dbReference type="EMBL" id="JBHUFL010000002">
    <property type="protein sequence ID" value="MFD1834639.1"/>
    <property type="molecule type" value="Genomic_DNA"/>
</dbReference>
<name>A0ABW4PWS9_9MICO</name>
<gene>
    <name evidence="1" type="ORF">ACFSDA_06060</name>
</gene>
<reference evidence="2" key="1">
    <citation type="journal article" date="2019" name="Int. J. Syst. Evol. Microbiol.">
        <title>The Global Catalogue of Microorganisms (GCM) 10K type strain sequencing project: providing services to taxonomists for standard genome sequencing and annotation.</title>
        <authorList>
            <consortium name="The Broad Institute Genomics Platform"/>
            <consortium name="The Broad Institute Genome Sequencing Center for Infectious Disease"/>
            <person name="Wu L."/>
            <person name="Ma J."/>
        </authorList>
    </citation>
    <scope>NUCLEOTIDE SEQUENCE [LARGE SCALE GENOMIC DNA]</scope>
    <source>
        <strain evidence="2">JCM 11650</strain>
    </source>
</reference>
<proteinExistence type="predicted"/>
<evidence type="ECO:0008006" key="3">
    <source>
        <dbReference type="Google" id="ProtNLM"/>
    </source>
</evidence>
<keyword evidence="2" id="KW-1185">Reference proteome</keyword>
<evidence type="ECO:0000313" key="2">
    <source>
        <dbReference type="Proteomes" id="UP001597280"/>
    </source>
</evidence>
<dbReference type="RefSeq" id="WP_343903898.1">
    <property type="nucleotide sequence ID" value="NZ_BAAAIS010000002.1"/>
</dbReference>
<dbReference type="Proteomes" id="UP001597280">
    <property type="component" value="Unassembled WGS sequence"/>
</dbReference>
<accession>A0ABW4PWS9</accession>